<comment type="subunit">
    <text evidence="2 10">Homodimer.</text>
</comment>
<dbReference type="InterPro" id="IPR045864">
    <property type="entry name" value="aa-tRNA-synth_II/BPL/LPL"/>
</dbReference>
<dbReference type="GO" id="GO:0004821">
    <property type="term" value="F:histidine-tRNA ligase activity"/>
    <property type="evidence" value="ECO:0007669"/>
    <property type="project" value="UniProtKB-EC"/>
</dbReference>
<dbReference type="RefSeq" id="WP_309656698.1">
    <property type="nucleotide sequence ID" value="NZ_JARWAN010000021.1"/>
</dbReference>
<evidence type="ECO:0000256" key="8">
    <source>
        <dbReference type="ARBA" id="ARBA00023146"/>
    </source>
</evidence>
<comment type="subcellular location">
    <subcellularLocation>
        <location evidence="10">Cytoplasm</location>
    </subcellularLocation>
</comment>
<dbReference type="PROSITE" id="PS50862">
    <property type="entry name" value="AA_TRNA_LIGASE_II"/>
    <property type="match status" value="1"/>
</dbReference>
<protein>
    <recommendedName>
        <fullName evidence="10">Histidine--tRNA ligase</fullName>
        <ecNumber evidence="10">6.1.1.21</ecNumber>
    </recommendedName>
    <alternativeName>
        <fullName evidence="10">Histidyl-tRNA synthetase</fullName>
        <shortName evidence="10">HisRS</shortName>
    </alternativeName>
</protein>
<dbReference type="PANTHER" id="PTHR43707:SF1">
    <property type="entry name" value="HISTIDINE--TRNA LIGASE, MITOCHONDRIAL-RELATED"/>
    <property type="match status" value="1"/>
</dbReference>
<evidence type="ECO:0000313" key="13">
    <source>
        <dbReference type="Proteomes" id="UP001254564"/>
    </source>
</evidence>
<comment type="caution">
    <text evidence="12">The sequence shown here is derived from an EMBL/GenBank/DDBJ whole genome shotgun (WGS) entry which is preliminary data.</text>
</comment>
<dbReference type="Pfam" id="PF03129">
    <property type="entry name" value="HGTP_anticodon"/>
    <property type="match status" value="1"/>
</dbReference>
<dbReference type="SUPFAM" id="SSF52954">
    <property type="entry name" value="Class II aaRS ABD-related"/>
    <property type="match status" value="1"/>
</dbReference>
<dbReference type="InterPro" id="IPR015807">
    <property type="entry name" value="His-tRNA-ligase"/>
</dbReference>
<dbReference type="EMBL" id="JARWAN010000021">
    <property type="protein sequence ID" value="MDR5899820.1"/>
    <property type="molecule type" value="Genomic_DNA"/>
</dbReference>
<keyword evidence="7 10" id="KW-0648">Protein biosynthesis</keyword>
<proteinExistence type="inferred from homology"/>
<evidence type="ECO:0000256" key="3">
    <source>
        <dbReference type="ARBA" id="ARBA00022490"/>
    </source>
</evidence>
<comment type="similarity">
    <text evidence="1 10">Belongs to the class-II aminoacyl-tRNA synthetase family.</text>
</comment>
<evidence type="ECO:0000256" key="5">
    <source>
        <dbReference type="ARBA" id="ARBA00022741"/>
    </source>
</evidence>
<dbReference type="InterPro" id="IPR033656">
    <property type="entry name" value="HisRS_anticodon"/>
</dbReference>
<gene>
    <name evidence="10 12" type="primary">hisS</name>
    <name evidence="12" type="ORF">QC823_12565</name>
</gene>
<evidence type="ECO:0000259" key="11">
    <source>
        <dbReference type="PROSITE" id="PS50862"/>
    </source>
</evidence>
<evidence type="ECO:0000256" key="1">
    <source>
        <dbReference type="ARBA" id="ARBA00008226"/>
    </source>
</evidence>
<dbReference type="Gene3D" id="3.40.50.800">
    <property type="entry name" value="Anticodon-binding domain"/>
    <property type="match status" value="1"/>
</dbReference>
<sequence>MSQSAAKPAKKIQAIRGMNDLLPSESPRWQFFEAKVRALMSRYGFDEIRTPIVEQTALFARSIGEVTDIVEKEMYTFDDRNGDSLTLRPEGTASCVRAAMEHGLLHNQTQRLWYQGPMFRHERPQKGRYRQFHQVGVETYGFNGPDIDAEVILLSARLWQELGLAEHVTLELNSLGSSEARAAYRDTLVAYFEQHRDVLDDDSQRRLTTNPLRILDSKNPAMAEMLDRAPQLMDHLDAESREHFEQLKAMLDAAGIQYVVNPRLVRGLDYYSRTVFEWTTTALGSQGTVCAGGRYDGLVEQLGGKPTPAVGFALGIERLILLLETLELIPDEALGGCDVYLVPMDASTAASALTLAEQLRDALPELRLQLHCGGGSFKSRMKKADKSGAPYALLLGEDEQQAQAVTLKFLRDEREQERVPQTQLAATLTTLLGK</sequence>
<dbReference type="NCBIfam" id="TIGR00442">
    <property type="entry name" value="hisS"/>
    <property type="match status" value="1"/>
</dbReference>
<dbReference type="Pfam" id="PF13393">
    <property type="entry name" value="tRNA-synt_His"/>
    <property type="match status" value="1"/>
</dbReference>
<dbReference type="InterPro" id="IPR006195">
    <property type="entry name" value="aa-tRNA-synth_II"/>
</dbReference>
<keyword evidence="3 10" id="KW-0963">Cytoplasm</keyword>
<dbReference type="CDD" id="cd00859">
    <property type="entry name" value="HisRS_anticodon"/>
    <property type="match status" value="1"/>
</dbReference>
<name>A0ABU1H689_9GAMM</name>
<dbReference type="HAMAP" id="MF_00127">
    <property type="entry name" value="His_tRNA_synth"/>
    <property type="match status" value="1"/>
</dbReference>
<reference evidence="12 13" key="1">
    <citation type="submission" date="2023-04" db="EMBL/GenBank/DDBJ databases">
        <title>A long-awaited taxogenomic arrangement of the family Halomonadaceae.</title>
        <authorList>
            <person name="De La Haba R."/>
            <person name="Chuvochina M."/>
            <person name="Wittouck S."/>
            <person name="Arahal D.R."/>
            <person name="Sanchez-Porro C."/>
            <person name="Hugenholtz P."/>
            <person name="Ventosa A."/>
        </authorList>
    </citation>
    <scope>NUCLEOTIDE SEQUENCE [LARGE SCALE GENOMIC DNA]</scope>
    <source>
        <strain evidence="12 13">DSM 21020</strain>
    </source>
</reference>
<organism evidence="12 13">
    <name type="scientific">Vreelandella vilamensis</name>
    <dbReference type="NCBI Taxonomy" id="531309"/>
    <lineage>
        <taxon>Bacteria</taxon>
        <taxon>Pseudomonadati</taxon>
        <taxon>Pseudomonadota</taxon>
        <taxon>Gammaproteobacteria</taxon>
        <taxon>Oceanospirillales</taxon>
        <taxon>Halomonadaceae</taxon>
        <taxon>Vreelandella</taxon>
    </lineage>
</organism>
<evidence type="ECO:0000256" key="10">
    <source>
        <dbReference type="HAMAP-Rule" id="MF_00127"/>
    </source>
</evidence>
<dbReference type="SUPFAM" id="SSF55681">
    <property type="entry name" value="Class II aaRS and biotin synthetases"/>
    <property type="match status" value="1"/>
</dbReference>
<dbReference type="CDD" id="cd00773">
    <property type="entry name" value="HisRS-like_core"/>
    <property type="match status" value="1"/>
</dbReference>
<keyword evidence="4 10" id="KW-0436">Ligase</keyword>
<dbReference type="InterPro" id="IPR041715">
    <property type="entry name" value="HisRS-like_core"/>
</dbReference>
<keyword evidence="13" id="KW-1185">Reference proteome</keyword>
<keyword evidence="5 10" id="KW-0547">Nucleotide-binding</keyword>
<comment type="catalytic activity">
    <reaction evidence="9 10">
        <text>tRNA(His) + L-histidine + ATP = L-histidyl-tRNA(His) + AMP + diphosphate + H(+)</text>
        <dbReference type="Rhea" id="RHEA:17313"/>
        <dbReference type="Rhea" id="RHEA-COMP:9665"/>
        <dbReference type="Rhea" id="RHEA-COMP:9689"/>
        <dbReference type="ChEBI" id="CHEBI:15378"/>
        <dbReference type="ChEBI" id="CHEBI:30616"/>
        <dbReference type="ChEBI" id="CHEBI:33019"/>
        <dbReference type="ChEBI" id="CHEBI:57595"/>
        <dbReference type="ChEBI" id="CHEBI:78442"/>
        <dbReference type="ChEBI" id="CHEBI:78527"/>
        <dbReference type="ChEBI" id="CHEBI:456215"/>
        <dbReference type="EC" id="6.1.1.21"/>
    </reaction>
</comment>
<keyword evidence="6 10" id="KW-0067">ATP-binding</keyword>
<dbReference type="PANTHER" id="PTHR43707">
    <property type="entry name" value="HISTIDYL-TRNA SYNTHETASE"/>
    <property type="match status" value="1"/>
</dbReference>
<dbReference type="Proteomes" id="UP001254564">
    <property type="component" value="Unassembled WGS sequence"/>
</dbReference>
<keyword evidence="8 10" id="KW-0030">Aminoacyl-tRNA synthetase</keyword>
<dbReference type="InterPro" id="IPR004154">
    <property type="entry name" value="Anticodon-bd"/>
</dbReference>
<evidence type="ECO:0000256" key="9">
    <source>
        <dbReference type="ARBA" id="ARBA00047639"/>
    </source>
</evidence>
<evidence type="ECO:0000256" key="7">
    <source>
        <dbReference type="ARBA" id="ARBA00022917"/>
    </source>
</evidence>
<evidence type="ECO:0000256" key="6">
    <source>
        <dbReference type="ARBA" id="ARBA00022840"/>
    </source>
</evidence>
<dbReference type="InterPro" id="IPR004516">
    <property type="entry name" value="HisRS/HisZ"/>
</dbReference>
<dbReference type="Gene3D" id="3.30.930.10">
    <property type="entry name" value="Bira Bifunctional Protein, Domain 2"/>
    <property type="match status" value="1"/>
</dbReference>
<accession>A0ABU1H689</accession>
<feature type="domain" description="Aminoacyl-transfer RNA synthetases class-II family profile" evidence="11">
    <location>
        <begin position="37"/>
        <end position="343"/>
    </location>
</feature>
<evidence type="ECO:0000313" key="12">
    <source>
        <dbReference type="EMBL" id="MDR5899820.1"/>
    </source>
</evidence>
<dbReference type="EC" id="6.1.1.21" evidence="10"/>
<dbReference type="PIRSF" id="PIRSF001549">
    <property type="entry name" value="His-tRNA_synth"/>
    <property type="match status" value="1"/>
</dbReference>
<dbReference type="InterPro" id="IPR036621">
    <property type="entry name" value="Anticodon-bd_dom_sf"/>
</dbReference>
<evidence type="ECO:0000256" key="4">
    <source>
        <dbReference type="ARBA" id="ARBA00022598"/>
    </source>
</evidence>
<evidence type="ECO:0000256" key="2">
    <source>
        <dbReference type="ARBA" id="ARBA00011738"/>
    </source>
</evidence>